<dbReference type="PANTHER" id="PTHR14187">
    <property type="entry name" value="ALPHA KINASE/ELONGATION FACTOR 2 KINASE"/>
    <property type="match status" value="1"/>
</dbReference>
<dbReference type="PANTHER" id="PTHR14187:SF5">
    <property type="entry name" value="HEAT SHOCK 70 KDA PROTEIN 12A"/>
    <property type="match status" value="1"/>
</dbReference>
<keyword evidence="1" id="KW-0547">Nucleotide-binding</keyword>
<dbReference type="Pfam" id="PF00012">
    <property type="entry name" value="HSP70"/>
    <property type="match status" value="1"/>
</dbReference>
<dbReference type="GeneID" id="30999920"/>
<dbReference type="CDD" id="cd10170">
    <property type="entry name" value="ASKHA_NBD_HSP70"/>
    <property type="match status" value="1"/>
</dbReference>
<comment type="caution">
    <text evidence="3">The sequence shown here is derived from an EMBL/GenBank/DDBJ whole genome shotgun (WGS) entry which is preliminary data.</text>
</comment>
<evidence type="ECO:0000256" key="2">
    <source>
        <dbReference type="ARBA" id="ARBA00022840"/>
    </source>
</evidence>
<dbReference type="EMBL" id="LFMY01000001">
    <property type="protein sequence ID" value="OKL64061.1"/>
    <property type="molecule type" value="Genomic_DNA"/>
</dbReference>
<organism evidence="3 4">
    <name type="scientific">Talaromyces atroroseus</name>
    <dbReference type="NCBI Taxonomy" id="1441469"/>
    <lineage>
        <taxon>Eukaryota</taxon>
        <taxon>Fungi</taxon>
        <taxon>Dikarya</taxon>
        <taxon>Ascomycota</taxon>
        <taxon>Pezizomycotina</taxon>
        <taxon>Eurotiomycetes</taxon>
        <taxon>Eurotiomycetidae</taxon>
        <taxon>Eurotiales</taxon>
        <taxon>Trichocomaceae</taxon>
        <taxon>Talaromyces</taxon>
        <taxon>Talaromyces sect. Trachyspermi</taxon>
    </lineage>
</organism>
<dbReference type="STRING" id="1441469.A0A225AR33"/>
<dbReference type="Proteomes" id="UP000214365">
    <property type="component" value="Unassembled WGS sequence"/>
</dbReference>
<dbReference type="GO" id="GO:0005524">
    <property type="term" value="F:ATP binding"/>
    <property type="evidence" value="ECO:0007669"/>
    <property type="project" value="UniProtKB-KW"/>
</dbReference>
<keyword evidence="4" id="KW-1185">Reference proteome</keyword>
<dbReference type="InterPro" id="IPR043129">
    <property type="entry name" value="ATPase_NBD"/>
</dbReference>
<dbReference type="RefSeq" id="XP_020124182.1">
    <property type="nucleotide sequence ID" value="XM_020259941.1"/>
</dbReference>
<name>A0A225AR33_TALAT</name>
<sequence length="604" mass="68114">MFSVDKSQRNSQGRNVRIMVAVDFGTTFTSVAYSSTSSPERHKLLNKWGDGGHETRNSVPTVLRYDNGGTTGAYVWGFRAKQLVNRGEKIHEWFKLGLCNDFEKRRARESELMRKYQSSAAIQPVRCKECETLVVNFLSSIKESVDKFFDETYQDMHRVPRDYIITIPALWDHAEQEKTRQCAERAGMGEGSQLQVISEPEAASIYAIHTRFLLQVNETFVLCDAGGGTVDLSSHTIESLSMSPFHCKLAEAAAGSGGLCGSSFLNRIFEKYLQRKFKDYPEWEPSFTIDALNEFEERTKRDFTGEGNEEYNIRIPGLVLSERHGIYNRNVLTLTTRELRKNIFDEVVFKVQGLVRDQIANTNGTVKAVLLAGGFGQNHYLQKKLKEIDIVVKDKIRVEQIDNCDTAIARGALIAGLAGMGRTNEYTDDGGFNALPTAIKVGSRIAGRHYGTVAYQDFEEGVDPEDRKVIRDDGAKIERIQWFVNTGDRILDGQPMSFKFCKVAKVRPGTPAHTACFVAIKIYTSEKKIPVDYKEHDTVWKIAEFEFDLRGLVIPTIWVNGTEFYSAYFSIEMTLHAASLSFCAVYGKGTPDAKRFPAKQVQFL</sequence>
<keyword evidence="2" id="KW-0067">ATP-binding</keyword>
<reference evidence="3 4" key="1">
    <citation type="submission" date="2015-06" db="EMBL/GenBank/DDBJ databases">
        <title>Talaromyces atroroseus IBT 11181 draft genome.</title>
        <authorList>
            <person name="Rasmussen K.B."/>
            <person name="Rasmussen S."/>
            <person name="Petersen B."/>
            <person name="Sicheritz-Ponten T."/>
            <person name="Mortensen U.H."/>
            <person name="Thrane U."/>
        </authorList>
    </citation>
    <scope>NUCLEOTIDE SEQUENCE [LARGE SCALE GENOMIC DNA]</scope>
    <source>
        <strain evidence="3 4">IBT 11181</strain>
    </source>
</reference>
<dbReference type="GO" id="GO:0140662">
    <property type="term" value="F:ATP-dependent protein folding chaperone"/>
    <property type="evidence" value="ECO:0007669"/>
    <property type="project" value="InterPro"/>
</dbReference>
<dbReference type="Gene3D" id="3.30.420.40">
    <property type="match status" value="2"/>
</dbReference>
<evidence type="ECO:0000313" key="4">
    <source>
        <dbReference type="Proteomes" id="UP000214365"/>
    </source>
</evidence>
<proteinExistence type="predicted"/>
<accession>A0A225AR33</accession>
<evidence type="ECO:0000256" key="1">
    <source>
        <dbReference type="ARBA" id="ARBA00022741"/>
    </source>
</evidence>
<dbReference type="Gene3D" id="3.90.640.10">
    <property type="entry name" value="Actin, Chain A, domain 4"/>
    <property type="match status" value="1"/>
</dbReference>
<dbReference type="SUPFAM" id="SSF53067">
    <property type="entry name" value="Actin-like ATPase domain"/>
    <property type="match status" value="2"/>
</dbReference>
<dbReference type="PRINTS" id="PR00301">
    <property type="entry name" value="HEATSHOCK70"/>
</dbReference>
<protein>
    <submittedName>
        <fullName evidence="3">Uncharacterized protein</fullName>
    </submittedName>
</protein>
<dbReference type="OrthoDB" id="4213913at2759"/>
<dbReference type="AlphaFoldDB" id="A0A225AR33"/>
<gene>
    <name evidence="3" type="ORF">UA08_00165</name>
</gene>
<evidence type="ECO:0000313" key="3">
    <source>
        <dbReference type="EMBL" id="OKL64061.1"/>
    </source>
</evidence>
<dbReference type="InterPro" id="IPR013126">
    <property type="entry name" value="Hsp_70_fam"/>
</dbReference>